<proteinExistence type="predicted"/>
<accession>A0ABW4FWH4</accession>
<protein>
    <submittedName>
        <fullName evidence="2">Uncharacterized protein</fullName>
    </submittedName>
</protein>
<reference evidence="3" key="1">
    <citation type="journal article" date="2019" name="Int. J. Syst. Evol. Microbiol.">
        <title>The Global Catalogue of Microorganisms (GCM) 10K type strain sequencing project: providing services to taxonomists for standard genome sequencing and annotation.</title>
        <authorList>
            <consortium name="The Broad Institute Genomics Platform"/>
            <consortium name="The Broad Institute Genome Sequencing Center for Infectious Disease"/>
            <person name="Wu L."/>
            <person name="Ma J."/>
        </authorList>
    </citation>
    <scope>NUCLEOTIDE SEQUENCE [LARGE SCALE GENOMIC DNA]</scope>
    <source>
        <strain evidence="3">JCM 12165</strain>
    </source>
</reference>
<name>A0ABW4FWH4_9PSEU</name>
<sequence>MDVGPPIEEVGGAGADGVGEPGQGCAGTHETGAAELFGGALGPLWPRRRQLAEAAVQEIGGEVDGLVHDGDEGIGHRLRR</sequence>
<gene>
    <name evidence="2" type="ORF">ACFSCY_36300</name>
</gene>
<dbReference type="Proteomes" id="UP001597145">
    <property type="component" value="Unassembled WGS sequence"/>
</dbReference>
<keyword evidence="3" id="KW-1185">Reference proteome</keyword>
<organism evidence="2 3">
    <name type="scientific">Pseudonocardia aurantiaca</name>
    <dbReference type="NCBI Taxonomy" id="75290"/>
    <lineage>
        <taxon>Bacteria</taxon>
        <taxon>Bacillati</taxon>
        <taxon>Actinomycetota</taxon>
        <taxon>Actinomycetes</taxon>
        <taxon>Pseudonocardiales</taxon>
        <taxon>Pseudonocardiaceae</taxon>
        <taxon>Pseudonocardia</taxon>
    </lineage>
</organism>
<dbReference type="RefSeq" id="WP_343982793.1">
    <property type="nucleotide sequence ID" value="NZ_BAAAJG010000015.1"/>
</dbReference>
<dbReference type="EMBL" id="JBHUCP010000047">
    <property type="protein sequence ID" value="MFD1534889.1"/>
    <property type="molecule type" value="Genomic_DNA"/>
</dbReference>
<evidence type="ECO:0000313" key="3">
    <source>
        <dbReference type="Proteomes" id="UP001597145"/>
    </source>
</evidence>
<evidence type="ECO:0000313" key="2">
    <source>
        <dbReference type="EMBL" id="MFD1534889.1"/>
    </source>
</evidence>
<feature type="compositionally biased region" description="Gly residues" evidence="1">
    <location>
        <begin position="11"/>
        <end position="25"/>
    </location>
</feature>
<evidence type="ECO:0000256" key="1">
    <source>
        <dbReference type="SAM" id="MobiDB-lite"/>
    </source>
</evidence>
<feature type="region of interest" description="Disordered" evidence="1">
    <location>
        <begin position="1"/>
        <end position="26"/>
    </location>
</feature>
<comment type="caution">
    <text evidence="2">The sequence shown here is derived from an EMBL/GenBank/DDBJ whole genome shotgun (WGS) entry which is preliminary data.</text>
</comment>